<accession>A0A9D4S1S7</accession>
<proteinExistence type="predicted"/>
<evidence type="ECO:0000313" key="1">
    <source>
        <dbReference type="EMBL" id="KAH3886712.1"/>
    </source>
</evidence>
<reference evidence="1" key="1">
    <citation type="journal article" date="2019" name="bioRxiv">
        <title>The Genome of the Zebra Mussel, Dreissena polymorpha: A Resource for Invasive Species Research.</title>
        <authorList>
            <person name="McCartney M.A."/>
            <person name="Auch B."/>
            <person name="Kono T."/>
            <person name="Mallez S."/>
            <person name="Zhang Y."/>
            <person name="Obille A."/>
            <person name="Becker A."/>
            <person name="Abrahante J.E."/>
            <person name="Garbe J."/>
            <person name="Badalamenti J.P."/>
            <person name="Herman A."/>
            <person name="Mangelson H."/>
            <person name="Liachko I."/>
            <person name="Sullivan S."/>
            <person name="Sone E.D."/>
            <person name="Koren S."/>
            <person name="Silverstein K.A.T."/>
            <person name="Beckman K.B."/>
            <person name="Gohl D.M."/>
        </authorList>
    </citation>
    <scope>NUCLEOTIDE SEQUENCE</scope>
    <source>
        <strain evidence="1">Duluth1</strain>
        <tissue evidence="1">Whole animal</tissue>
    </source>
</reference>
<dbReference type="Proteomes" id="UP000828390">
    <property type="component" value="Unassembled WGS sequence"/>
</dbReference>
<protein>
    <submittedName>
        <fullName evidence="1">Uncharacterized protein</fullName>
    </submittedName>
</protein>
<dbReference type="EMBL" id="JAIWYP010000001">
    <property type="protein sequence ID" value="KAH3886712.1"/>
    <property type="molecule type" value="Genomic_DNA"/>
</dbReference>
<evidence type="ECO:0000313" key="2">
    <source>
        <dbReference type="Proteomes" id="UP000828390"/>
    </source>
</evidence>
<sequence length="73" mass="8482">MLCIFLNRLKSKVEELLAEENTGFRAERAQWNEFSIAEPSARNTCITNVYSFTTSSTLRKRFTACGMMAYERF</sequence>
<name>A0A9D4S1S7_DREPO</name>
<comment type="caution">
    <text evidence="1">The sequence shown here is derived from an EMBL/GenBank/DDBJ whole genome shotgun (WGS) entry which is preliminary data.</text>
</comment>
<dbReference type="AlphaFoldDB" id="A0A9D4S1S7"/>
<gene>
    <name evidence="1" type="ORF">DPMN_010725</name>
</gene>
<organism evidence="1 2">
    <name type="scientific">Dreissena polymorpha</name>
    <name type="common">Zebra mussel</name>
    <name type="synonym">Mytilus polymorpha</name>
    <dbReference type="NCBI Taxonomy" id="45954"/>
    <lineage>
        <taxon>Eukaryota</taxon>
        <taxon>Metazoa</taxon>
        <taxon>Spiralia</taxon>
        <taxon>Lophotrochozoa</taxon>
        <taxon>Mollusca</taxon>
        <taxon>Bivalvia</taxon>
        <taxon>Autobranchia</taxon>
        <taxon>Heteroconchia</taxon>
        <taxon>Euheterodonta</taxon>
        <taxon>Imparidentia</taxon>
        <taxon>Neoheterodontei</taxon>
        <taxon>Myida</taxon>
        <taxon>Dreissenoidea</taxon>
        <taxon>Dreissenidae</taxon>
        <taxon>Dreissena</taxon>
    </lineage>
</organism>
<reference evidence="1" key="2">
    <citation type="submission" date="2020-11" db="EMBL/GenBank/DDBJ databases">
        <authorList>
            <person name="McCartney M.A."/>
            <person name="Auch B."/>
            <person name="Kono T."/>
            <person name="Mallez S."/>
            <person name="Becker A."/>
            <person name="Gohl D.M."/>
            <person name="Silverstein K.A.T."/>
            <person name="Koren S."/>
            <person name="Bechman K.B."/>
            <person name="Herman A."/>
            <person name="Abrahante J.E."/>
            <person name="Garbe J."/>
        </authorList>
    </citation>
    <scope>NUCLEOTIDE SEQUENCE</scope>
    <source>
        <strain evidence="1">Duluth1</strain>
        <tissue evidence="1">Whole animal</tissue>
    </source>
</reference>
<keyword evidence="2" id="KW-1185">Reference proteome</keyword>